<dbReference type="PRINTS" id="PR00081">
    <property type="entry name" value="GDHRDH"/>
</dbReference>
<comment type="caution">
    <text evidence="2">The sequence shown here is derived from an EMBL/GenBank/DDBJ whole genome shotgun (WGS) entry which is preliminary data.</text>
</comment>
<evidence type="ECO:0000313" key="2">
    <source>
        <dbReference type="EMBL" id="MDT0447836.1"/>
    </source>
</evidence>
<organism evidence="2 3">
    <name type="scientific">Streptomyces hesseae</name>
    <dbReference type="NCBI Taxonomy" id="3075519"/>
    <lineage>
        <taxon>Bacteria</taxon>
        <taxon>Bacillati</taxon>
        <taxon>Actinomycetota</taxon>
        <taxon>Actinomycetes</taxon>
        <taxon>Kitasatosporales</taxon>
        <taxon>Streptomycetaceae</taxon>
        <taxon>Streptomyces</taxon>
    </lineage>
</organism>
<dbReference type="InterPro" id="IPR036291">
    <property type="entry name" value="NAD(P)-bd_dom_sf"/>
</dbReference>
<dbReference type="InterPro" id="IPR002347">
    <property type="entry name" value="SDR_fam"/>
</dbReference>
<evidence type="ECO:0000256" key="1">
    <source>
        <dbReference type="ARBA" id="ARBA00006484"/>
    </source>
</evidence>
<dbReference type="Pfam" id="PF13561">
    <property type="entry name" value="adh_short_C2"/>
    <property type="match status" value="1"/>
</dbReference>
<dbReference type="SUPFAM" id="SSF51735">
    <property type="entry name" value="NAD(P)-binding Rossmann-fold domains"/>
    <property type="match status" value="1"/>
</dbReference>
<keyword evidence="3" id="KW-1185">Reference proteome</keyword>
<dbReference type="Proteomes" id="UP001180531">
    <property type="component" value="Unassembled WGS sequence"/>
</dbReference>
<dbReference type="PANTHER" id="PTHR42760">
    <property type="entry name" value="SHORT-CHAIN DEHYDROGENASES/REDUCTASES FAMILY MEMBER"/>
    <property type="match status" value="1"/>
</dbReference>
<protein>
    <submittedName>
        <fullName evidence="2">SDR family NAD(P)-dependent oxidoreductase</fullName>
    </submittedName>
</protein>
<gene>
    <name evidence="2" type="ORF">RM609_01785</name>
</gene>
<dbReference type="EMBL" id="JAVRFI010000001">
    <property type="protein sequence ID" value="MDT0447836.1"/>
    <property type="molecule type" value="Genomic_DNA"/>
</dbReference>
<accession>A0ABU2SFS8</accession>
<sequence>MSNPVPAAPRSAAPQFPDHLAAFRLDGARALVTGASRGIGRACAEALADAGCDLAVSARTTAALIDTAATVEQRGRRAVVVPADLSAPTAAGHLIDLAADALGGLDIVVHNAGTLPTSGDTPVMVPFHRSDRTHWDQVVSLNLNATAELCRAAHRHLIASRRASLILMSSVAGVMAAPMMEAYAASKAGQISLARSLAVAWARQGVRVNAVSPGWIRTAMTRHASGTAAVSDWLTSHVPMGRWGEPEEVARAVLFLASPAASLLTGHVLVLDGGVSVPDGGLAGIPKPSSPFTTP</sequence>
<comment type="similarity">
    <text evidence="1">Belongs to the short-chain dehydrogenases/reductases (SDR) family.</text>
</comment>
<reference evidence="2" key="1">
    <citation type="submission" date="2024-05" db="EMBL/GenBank/DDBJ databases">
        <title>30 novel species of actinomycetes from the DSMZ collection.</title>
        <authorList>
            <person name="Nouioui I."/>
        </authorList>
    </citation>
    <scope>NUCLEOTIDE SEQUENCE</scope>
    <source>
        <strain evidence="2">DSM 40473</strain>
    </source>
</reference>
<proteinExistence type="inferred from homology"/>
<dbReference type="CDD" id="cd05233">
    <property type="entry name" value="SDR_c"/>
    <property type="match status" value="1"/>
</dbReference>
<name>A0ABU2SFS8_9ACTN</name>
<dbReference type="PRINTS" id="PR00080">
    <property type="entry name" value="SDRFAMILY"/>
</dbReference>
<dbReference type="Gene3D" id="3.40.50.720">
    <property type="entry name" value="NAD(P)-binding Rossmann-like Domain"/>
    <property type="match status" value="1"/>
</dbReference>
<evidence type="ECO:0000313" key="3">
    <source>
        <dbReference type="Proteomes" id="UP001180531"/>
    </source>
</evidence>
<dbReference type="RefSeq" id="WP_311607282.1">
    <property type="nucleotide sequence ID" value="NZ_JAVRFI010000001.1"/>
</dbReference>